<dbReference type="PROSITE" id="PS50088">
    <property type="entry name" value="ANK_REPEAT"/>
    <property type="match status" value="1"/>
</dbReference>
<keyword evidence="1" id="KW-0677">Repeat</keyword>
<dbReference type="SMART" id="SM00248">
    <property type="entry name" value="ANK"/>
    <property type="match status" value="4"/>
</dbReference>
<reference evidence="5 6" key="1">
    <citation type="submission" date="2018-02" db="EMBL/GenBank/DDBJ databases">
        <title>The genomes of Aspergillus section Nigri reveals drivers in fungal speciation.</title>
        <authorList>
            <consortium name="DOE Joint Genome Institute"/>
            <person name="Vesth T.C."/>
            <person name="Nybo J."/>
            <person name="Theobald S."/>
            <person name="Brandl J."/>
            <person name="Frisvad J.C."/>
            <person name="Nielsen K.F."/>
            <person name="Lyhne E.K."/>
            <person name="Kogle M.E."/>
            <person name="Kuo A."/>
            <person name="Riley R."/>
            <person name="Clum A."/>
            <person name="Nolan M."/>
            <person name="Lipzen A."/>
            <person name="Salamov A."/>
            <person name="Henrissat B."/>
            <person name="Wiebenga A."/>
            <person name="De vries R.P."/>
            <person name="Grigoriev I.V."/>
            <person name="Mortensen U.H."/>
            <person name="Andersen M.R."/>
            <person name="Baker S.E."/>
        </authorList>
    </citation>
    <scope>NUCLEOTIDE SEQUENCE [LARGE SCALE GENOMIC DNA]</scope>
    <source>
        <strain evidence="5 6">CBS 121057</strain>
    </source>
</reference>
<evidence type="ECO:0000256" key="4">
    <source>
        <dbReference type="SAM" id="MobiDB-lite"/>
    </source>
</evidence>
<evidence type="ECO:0000256" key="3">
    <source>
        <dbReference type="PROSITE-ProRule" id="PRU00023"/>
    </source>
</evidence>
<dbReference type="EMBL" id="KZ826402">
    <property type="protein sequence ID" value="PYI02034.1"/>
    <property type="molecule type" value="Genomic_DNA"/>
</dbReference>
<dbReference type="SUPFAM" id="SSF48403">
    <property type="entry name" value="Ankyrin repeat"/>
    <property type="match status" value="1"/>
</dbReference>
<dbReference type="Gene3D" id="1.25.40.20">
    <property type="entry name" value="Ankyrin repeat-containing domain"/>
    <property type="match status" value="1"/>
</dbReference>
<feature type="region of interest" description="Disordered" evidence="4">
    <location>
        <begin position="1"/>
        <end position="37"/>
    </location>
</feature>
<dbReference type="VEuPathDB" id="FungiDB:BO78DRAFT_231340"/>
<evidence type="ECO:0000313" key="6">
    <source>
        <dbReference type="Proteomes" id="UP000248423"/>
    </source>
</evidence>
<dbReference type="STRING" id="1448318.A0A319EDZ1"/>
<dbReference type="InterPro" id="IPR002110">
    <property type="entry name" value="Ankyrin_rpt"/>
</dbReference>
<organism evidence="5 6">
    <name type="scientific">Aspergillus sclerotiicarbonarius (strain CBS 121057 / IBT 28362)</name>
    <dbReference type="NCBI Taxonomy" id="1448318"/>
    <lineage>
        <taxon>Eukaryota</taxon>
        <taxon>Fungi</taxon>
        <taxon>Dikarya</taxon>
        <taxon>Ascomycota</taxon>
        <taxon>Pezizomycotina</taxon>
        <taxon>Eurotiomycetes</taxon>
        <taxon>Eurotiomycetidae</taxon>
        <taxon>Eurotiales</taxon>
        <taxon>Aspergillaceae</taxon>
        <taxon>Aspergillus</taxon>
        <taxon>Aspergillus subgen. Circumdati</taxon>
    </lineage>
</organism>
<dbReference type="OrthoDB" id="194358at2759"/>
<dbReference type="PROSITE" id="PS50297">
    <property type="entry name" value="ANK_REP_REGION"/>
    <property type="match status" value="1"/>
</dbReference>
<dbReference type="InterPro" id="IPR036770">
    <property type="entry name" value="Ankyrin_rpt-contain_sf"/>
</dbReference>
<name>A0A319EDZ1_ASPSB</name>
<sequence>MAERDQPLYQQQQQRQLMMRAHQQQQQQMQHRSSQPRPYQGLSMVLADYSDLPIVDPNDVAWTGLCFNPATPFERACRDGPLPAVQALVADPTCTPAFLHRGLTFALGAGNEDIARYLLEAGAPIVRRTPVNILRAPSDRHLALFELLSRHGWGPQTLWDDGTLLTVQVITNNPLLRWFLDYGVDPNSGASDSNRQSALELAAGSGDVDTVRLLVNAGAHVQQGLPLHAAAAACPPGTDADRNLITPTKQFDTAHIAVMALLVAHGADVNQPQDSRQMAPRYAIVYAVIAGAVERVRWLLAHGADPEAKGALGSAWDYAQWKGSAEMRSVLAEGVAAKRRVREQS</sequence>
<keyword evidence="6" id="KW-1185">Reference proteome</keyword>
<gene>
    <name evidence="5" type="ORF">BO78DRAFT_231340</name>
</gene>
<accession>A0A319EDZ1</accession>
<evidence type="ECO:0000313" key="5">
    <source>
        <dbReference type="EMBL" id="PYI02034.1"/>
    </source>
</evidence>
<feature type="repeat" description="ANK" evidence="3">
    <location>
        <begin position="194"/>
        <end position="221"/>
    </location>
</feature>
<dbReference type="AlphaFoldDB" id="A0A319EDZ1"/>
<dbReference type="InterPro" id="IPR050745">
    <property type="entry name" value="Multifunctional_regulatory"/>
</dbReference>
<evidence type="ECO:0000256" key="2">
    <source>
        <dbReference type="ARBA" id="ARBA00023043"/>
    </source>
</evidence>
<protein>
    <submittedName>
        <fullName evidence="5">Ankyrin</fullName>
    </submittedName>
</protein>
<keyword evidence="2 3" id="KW-0040">ANK repeat</keyword>
<feature type="compositionally biased region" description="Low complexity" evidence="4">
    <location>
        <begin position="10"/>
        <end position="35"/>
    </location>
</feature>
<evidence type="ECO:0000256" key="1">
    <source>
        <dbReference type="ARBA" id="ARBA00022737"/>
    </source>
</evidence>
<dbReference type="Proteomes" id="UP000248423">
    <property type="component" value="Unassembled WGS sequence"/>
</dbReference>
<dbReference type="PANTHER" id="PTHR24189">
    <property type="entry name" value="MYOTROPHIN"/>
    <property type="match status" value="1"/>
</dbReference>
<proteinExistence type="predicted"/>
<dbReference type="PANTHER" id="PTHR24189:SF50">
    <property type="entry name" value="ANKYRIN REPEAT AND SOCS BOX PROTEIN 2"/>
    <property type="match status" value="1"/>
</dbReference>